<dbReference type="AlphaFoldDB" id="A0A437QFF0"/>
<dbReference type="InterPro" id="IPR025911">
    <property type="entry name" value="ToxN/AbiQ_toxin"/>
</dbReference>
<dbReference type="OrthoDB" id="7069349at2"/>
<sequence length="196" mass="22824">MKSGFAALKAKKVAIATFFISEKELMKFYTISDDYISYLLNFDHKVPNNGGAGYKGKKVYIGIVLEIGTHKFLAPLTSYKPAQDRIQSSSCSAFKLHERTNPDNKLGLIALNYMIPVLDSELVEFDIEAQEHRYKQMLHRQYEFIKANRQEIIERASKLYEHVVIKRTEFFVRISCDIPKLVDEYRNYEKPKEQDN</sequence>
<proteinExistence type="predicted"/>
<dbReference type="EMBL" id="SACS01000024">
    <property type="protein sequence ID" value="RVU33242.1"/>
    <property type="molecule type" value="Genomic_DNA"/>
</dbReference>
<protein>
    <submittedName>
        <fullName evidence="1">Type III toxin-antitoxin system ToxN/AbiQ family toxin</fullName>
    </submittedName>
</protein>
<dbReference type="GO" id="GO:0004521">
    <property type="term" value="F:RNA endonuclease activity"/>
    <property type="evidence" value="ECO:0007669"/>
    <property type="project" value="InterPro"/>
</dbReference>
<name>A0A437QFF0_9GAMM</name>
<organism evidence="1 2">
    <name type="scientific">Rheinheimera riviphila</name>
    <dbReference type="NCBI Taxonomy" id="1834037"/>
    <lineage>
        <taxon>Bacteria</taxon>
        <taxon>Pseudomonadati</taxon>
        <taxon>Pseudomonadota</taxon>
        <taxon>Gammaproteobacteria</taxon>
        <taxon>Chromatiales</taxon>
        <taxon>Chromatiaceae</taxon>
        <taxon>Rheinheimera</taxon>
    </lineage>
</organism>
<keyword evidence="2" id="KW-1185">Reference proteome</keyword>
<dbReference type="Gene3D" id="3.10.129.130">
    <property type="match status" value="1"/>
</dbReference>
<dbReference type="InterPro" id="IPR053735">
    <property type="entry name" value="Type_III_TA_endoRNase"/>
</dbReference>
<dbReference type="Proteomes" id="UP000283077">
    <property type="component" value="Unassembled WGS sequence"/>
</dbReference>
<dbReference type="GO" id="GO:0003723">
    <property type="term" value="F:RNA binding"/>
    <property type="evidence" value="ECO:0007669"/>
    <property type="project" value="InterPro"/>
</dbReference>
<evidence type="ECO:0000313" key="2">
    <source>
        <dbReference type="Proteomes" id="UP000283077"/>
    </source>
</evidence>
<reference evidence="1 2" key="1">
    <citation type="submission" date="2019-01" db="EMBL/GenBank/DDBJ databases">
        <authorList>
            <person name="Chen W.-M."/>
        </authorList>
    </citation>
    <scope>NUCLEOTIDE SEQUENCE [LARGE SCALE GENOMIC DNA]</scope>
    <source>
        <strain evidence="1 2">KYPC3</strain>
    </source>
</reference>
<accession>A0A437QFF0</accession>
<comment type="caution">
    <text evidence="1">The sequence shown here is derived from an EMBL/GenBank/DDBJ whole genome shotgun (WGS) entry which is preliminary data.</text>
</comment>
<evidence type="ECO:0000313" key="1">
    <source>
        <dbReference type="EMBL" id="RVU33242.1"/>
    </source>
</evidence>
<gene>
    <name evidence="1" type="ORF">EOE67_17435</name>
</gene>
<dbReference type="Pfam" id="PF13958">
    <property type="entry name" value="ToxN_toxin"/>
    <property type="match status" value="1"/>
</dbReference>
<dbReference type="RefSeq" id="WP_127700616.1">
    <property type="nucleotide sequence ID" value="NZ_SACS01000024.1"/>
</dbReference>